<dbReference type="PANTHER" id="PTHR10013:SF0">
    <property type="entry name" value="GENERAL VESICULAR TRANSPORT FACTOR P115"/>
    <property type="match status" value="1"/>
</dbReference>
<gene>
    <name evidence="3" type="ORF">PCOR1329_LOCUS44885</name>
</gene>
<feature type="compositionally biased region" description="Basic and acidic residues" evidence="1">
    <location>
        <begin position="243"/>
        <end position="252"/>
    </location>
</feature>
<dbReference type="Proteomes" id="UP001189429">
    <property type="component" value="Unassembled WGS sequence"/>
</dbReference>
<feature type="compositionally biased region" description="Pro residues" evidence="1">
    <location>
        <begin position="227"/>
        <end position="236"/>
    </location>
</feature>
<organism evidence="3 4">
    <name type="scientific">Prorocentrum cordatum</name>
    <dbReference type="NCBI Taxonomy" id="2364126"/>
    <lineage>
        <taxon>Eukaryota</taxon>
        <taxon>Sar</taxon>
        <taxon>Alveolata</taxon>
        <taxon>Dinophyceae</taxon>
        <taxon>Prorocentrales</taxon>
        <taxon>Prorocentraceae</taxon>
        <taxon>Prorocentrum</taxon>
    </lineage>
</organism>
<feature type="signal peptide" evidence="2">
    <location>
        <begin position="1"/>
        <end position="20"/>
    </location>
</feature>
<feature type="compositionally biased region" description="Pro residues" evidence="1">
    <location>
        <begin position="357"/>
        <end position="371"/>
    </location>
</feature>
<evidence type="ECO:0000313" key="3">
    <source>
        <dbReference type="EMBL" id="CAK0853389.1"/>
    </source>
</evidence>
<feature type="region of interest" description="Disordered" evidence="1">
    <location>
        <begin position="519"/>
        <end position="553"/>
    </location>
</feature>
<evidence type="ECO:0000313" key="4">
    <source>
        <dbReference type="Proteomes" id="UP001189429"/>
    </source>
</evidence>
<evidence type="ECO:0000256" key="2">
    <source>
        <dbReference type="SAM" id="SignalP"/>
    </source>
</evidence>
<feature type="region of interest" description="Disordered" evidence="1">
    <location>
        <begin position="139"/>
        <end position="165"/>
    </location>
</feature>
<protein>
    <recommendedName>
        <fullName evidence="5">Cellulase</fullName>
    </recommendedName>
</protein>
<feature type="chain" id="PRO_5046774135" description="Cellulase" evidence="2">
    <location>
        <begin position="21"/>
        <end position="1003"/>
    </location>
</feature>
<keyword evidence="4" id="KW-1185">Reference proteome</keyword>
<feature type="compositionally biased region" description="Gly residues" evidence="1">
    <location>
        <begin position="956"/>
        <end position="977"/>
    </location>
</feature>
<name>A0ABN9U6V8_9DINO</name>
<reference evidence="3" key="1">
    <citation type="submission" date="2023-10" db="EMBL/GenBank/DDBJ databases">
        <authorList>
            <person name="Chen Y."/>
            <person name="Shah S."/>
            <person name="Dougan E. K."/>
            <person name="Thang M."/>
            <person name="Chan C."/>
        </authorList>
    </citation>
    <scope>NUCLEOTIDE SEQUENCE [LARGE SCALE GENOMIC DNA]</scope>
</reference>
<evidence type="ECO:0000256" key="1">
    <source>
        <dbReference type="SAM" id="MobiDB-lite"/>
    </source>
</evidence>
<feature type="region of interest" description="Disordered" evidence="1">
    <location>
        <begin position="208"/>
        <end position="255"/>
    </location>
</feature>
<evidence type="ECO:0008006" key="5">
    <source>
        <dbReference type="Google" id="ProtNLM"/>
    </source>
</evidence>
<dbReference type="EMBL" id="CAUYUJ010015393">
    <property type="protein sequence ID" value="CAK0853389.1"/>
    <property type="molecule type" value="Genomic_DNA"/>
</dbReference>
<keyword evidence="2" id="KW-0732">Signal</keyword>
<dbReference type="InterPro" id="IPR024095">
    <property type="entry name" value="Vesicle_P115"/>
</dbReference>
<sequence>MPRSLLAGALWLTLGAGAAGLELNPFRRSAPLRDPDTPLGTELAKELASVEHEGYFCAGAWGVDRKKLTGSEVESSPQACAAGAERDPECGQELYFGISRAGQWQCRCVLAGRSCLRERAPQGALFTVFRFGAAGGLPLGEHRASPQQGVQGKATPEQSHSALGESTVPAAGGQLEVQQSRSEAELGAGAPVAAVPLATLAPWADVGAAPTRPTAERGGAAEEWPSALPPAGPPPAAAAGADAPREGQREHGACAPTGHVGRFLSEPPHGWHLQGHRESYAACAAAGHEGGFANVAWNKGSSYFGDCYAIKDDMPSSNSGDCADYCWVFGAACKPVLSDAAGQAQTTAQRQLQVVPTEPPQPQPPRQPQPQPQMQRVVDERPQATEQSGDQPGEPEADLRAGARPHSDAQPAAQVQARPQVPPPYSPSPAVEAQPRQSQPPPRELLGQPGEGFCAGPPLYDGPTTGWEDCRTRCDVVGCRFWSYWHNSGHHWCKLTLQCAERRQDGHYTISAYQTVKAAARDDGPAPSAWAPPASGEHSAGQRPSAREERESLEAERLRLEELRRQEEVRREVERLREEARRAEERKAEEALRAAREAKAEQERRRLDEERERARAEEKLEREQARQALEQEKRRLEQDRLEQEQARTALEQEKLEREQARQALEQEKRRLEQDRQEQEQARTALEQEKLEREQARQALEQEKRRLEQDRLEQEQARTALEQEKLEREQARQALEQEHQEAHALASRQACAPRGAARRFARPPRSGWHDLGKVGSYVDCANAAGSTGYRNLVWNNGSAAAGRCYGFAHDVPELLQRGCEATYCWLFGPACDTRSQDAEEGQNLSGTRLVDSKAKDNVKAEAKAKSFAPAARRAEHEPGRAVRGEEEDEARAIADAEERMTEAAEHRRATERPRSVAGATPQAGEDAARAQRGGGPRSHEELEAWGDPALEARAGGRARGAAGGAGAQGAAPGLGRGAAAGSTEQRTLARRTGPRSAAASGGAE</sequence>
<accession>A0ABN9U6V8</accession>
<feature type="region of interest" description="Disordered" evidence="1">
    <location>
        <begin position="344"/>
        <end position="455"/>
    </location>
</feature>
<feature type="compositionally biased region" description="Basic and acidic residues" evidence="1">
    <location>
        <begin position="871"/>
        <end position="913"/>
    </location>
</feature>
<feature type="compositionally biased region" description="Basic and acidic residues" evidence="1">
    <location>
        <begin position="397"/>
        <end position="407"/>
    </location>
</feature>
<comment type="caution">
    <text evidence="3">The sequence shown here is derived from an EMBL/GenBank/DDBJ whole genome shotgun (WGS) entry which is preliminary data.</text>
</comment>
<feature type="compositionally biased region" description="Low complexity" evidence="1">
    <location>
        <begin position="409"/>
        <end position="419"/>
    </location>
</feature>
<dbReference type="PANTHER" id="PTHR10013">
    <property type="entry name" value="GENERAL VESICULAR TRANSPORT FACTOR P115"/>
    <property type="match status" value="1"/>
</dbReference>
<feature type="compositionally biased region" description="Low complexity" evidence="1">
    <location>
        <begin position="344"/>
        <end position="356"/>
    </location>
</feature>
<feature type="region of interest" description="Disordered" evidence="1">
    <location>
        <begin position="834"/>
        <end position="1003"/>
    </location>
</feature>
<feature type="compositionally biased region" description="Low complexity" evidence="1">
    <location>
        <begin position="525"/>
        <end position="535"/>
    </location>
</feature>
<feature type="compositionally biased region" description="Basic and acidic residues" evidence="1">
    <location>
        <begin position="849"/>
        <end position="863"/>
    </location>
</feature>
<proteinExistence type="predicted"/>
<feature type="compositionally biased region" description="Polar residues" evidence="1">
    <location>
        <begin position="145"/>
        <end position="161"/>
    </location>
</feature>